<evidence type="ECO:0000313" key="3">
    <source>
        <dbReference type="Proteomes" id="UP000822688"/>
    </source>
</evidence>
<dbReference type="AlphaFoldDB" id="A0A8T0IT14"/>
<evidence type="ECO:0000313" key="2">
    <source>
        <dbReference type="EMBL" id="KAG0586302.1"/>
    </source>
</evidence>
<proteinExistence type="predicted"/>
<evidence type="ECO:0000256" key="1">
    <source>
        <dbReference type="SAM" id="SignalP"/>
    </source>
</evidence>
<name>A0A8T0IT14_CERPU</name>
<accession>A0A8T0IT14</accession>
<protein>
    <recommendedName>
        <fullName evidence="4">Secreted protein</fullName>
    </recommendedName>
</protein>
<feature type="chain" id="PRO_5035813732" description="Secreted protein" evidence="1">
    <location>
        <begin position="25"/>
        <end position="74"/>
    </location>
</feature>
<dbReference type="EMBL" id="CM026422">
    <property type="protein sequence ID" value="KAG0586302.1"/>
    <property type="molecule type" value="Genomic_DNA"/>
</dbReference>
<organism evidence="2 3">
    <name type="scientific">Ceratodon purpureus</name>
    <name type="common">Fire moss</name>
    <name type="synonym">Dicranum purpureum</name>
    <dbReference type="NCBI Taxonomy" id="3225"/>
    <lineage>
        <taxon>Eukaryota</taxon>
        <taxon>Viridiplantae</taxon>
        <taxon>Streptophyta</taxon>
        <taxon>Embryophyta</taxon>
        <taxon>Bryophyta</taxon>
        <taxon>Bryophytina</taxon>
        <taxon>Bryopsida</taxon>
        <taxon>Dicranidae</taxon>
        <taxon>Pseudoditrichales</taxon>
        <taxon>Ditrichaceae</taxon>
        <taxon>Ceratodon</taxon>
    </lineage>
</organism>
<evidence type="ECO:0008006" key="4">
    <source>
        <dbReference type="Google" id="ProtNLM"/>
    </source>
</evidence>
<feature type="signal peptide" evidence="1">
    <location>
        <begin position="1"/>
        <end position="24"/>
    </location>
</feature>
<keyword evidence="3" id="KW-1185">Reference proteome</keyword>
<reference evidence="2" key="1">
    <citation type="submission" date="2020-06" db="EMBL/GenBank/DDBJ databases">
        <title>WGS assembly of Ceratodon purpureus strain R40.</title>
        <authorList>
            <person name="Carey S.B."/>
            <person name="Jenkins J."/>
            <person name="Shu S."/>
            <person name="Lovell J.T."/>
            <person name="Sreedasyam A."/>
            <person name="Maumus F."/>
            <person name="Tiley G.P."/>
            <person name="Fernandez-Pozo N."/>
            <person name="Barry K."/>
            <person name="Chen C."/>
            <person name="Wang M."/>
            <person name="Lipzen A."/>
            <person name="Daum C."/>
            <person name="Saski C.A."/>
            <person name="Payton A.C."/>
            <person name="Mcbreen J.C."/>
            <person name="Conrad R.E."/>
            <person name="Kollar L.M."/>
            <person name="Olsson S."/>
            <person name="Huttunen S."/>
            <person name="Landis J.B."/>
            <person name="Wickett N.J."/>
            <person name="Johnson M.G."/>
            <person name="Rensing S.A."/>
            <person name="Grimwood J."/>
            <person name="Schmutz J."/>
            <person name="Mcdaniel S.F."/>
        </authorList>
    </citation>
    <scope>NUCLEOTIDE SEQUENCE</scope>
    <source>
        <strain evidence="2">R40</strain>
    </source>
</reference>
<comment type="caution">
    <text evidence="2">The sequence shown here is derived from an EMBL/GenBank/DDBJ whole genome shotgun (WGS) entry which is preliminary data.</text>
</comment>
<keyword evidence="1" id="KW-0732">Signal</keyword>
<gene>
    <name evidence="2" type="ORF">KC19_2G080500</name>
</gene>
<dbReference type="Proteomes" id="UP000822688">
    <property type="component" value="Chromosome 2"/>
</dbReference>
<sequence length="74" mass="8616">MTMKVRRNLVTLPQLLLLRTGVPCEHPRCTICWSRSLILSRRLKLQQRQLLIRNREVAENTTFGSNYHSIGVQA</sequence>